<evidence type="ECO:0008006" key="5">
    <source>
        <dbReference type="Google" id="ProtNLM"/>
    </source>
</evidence>
<dbReference type="HOGENOM" id="CLU_2190477_0_0_1"/>
<keyword evidence="1" id="KW-0812">Transmembrane</keyword>
<keyword evidence="1" id="KW-1133">Transmembrane helix</keyword>
<dbReference type="Proteomes" id="UP000014760">
    <property type="component" value="Unassembled WGS sequence"/>
</dbReference>
<evidence type="ECO:0000313" key="2">
    <source>
        <dbReference type="EMBL" id="ELT94633.1"/>
    </source>
</evidence>
<feature type="transmembrane region" description="Helical" evidence="1">
    <location>
        <begin position="12"/>
        <end position="32"/>
    </location>
</feature>
<keyword evidence="1" id="KW-0472">Membrane</keyword>
<dbReference type="EMBL" id="KB309374">
    <property type="protein sequence ID" value="ELT94633.1"/>
    <property type="molecule type" value="Genomic_DNA"/>
</dbReference>
<reference evidence="4" key="1">
    <citation type="submission" date="2012-12" db="EMBL/GenBank/DDBJ databases">
        <authorList>
            <person name="Hellsten U."/>
            <person name="Grimwood J."/>
            <person name="Chapman J.A."/>
            <person name="Shapiro H."/>
            <person name="Aerts A."/>
            <person name="Otillar R.P."/>
            <person name="Terry A.Y."/>
            <person name="Boore J.L."/>
            <person name="Simakov O."/>
            <person name="Marletaz F."/>
            <person name="Cho S.-J."/>
            <person name="Edsinger-Gonzales E."/>
            <person name="Havlak P."/>
            <person name="Kuo D.-H."/>
            <person name="Larsson T."/>
            <person name="Lv J."/>
            <person name="Arendt D."/>
            <person name="Savage R."/>
            <person name="Osoegawa K."/>
            <person name="de Jong P."/>
            <person name="Lindberg D.R."/>
            <person name="Seaver E.C."/>
            <person name="Weisblat D.A."/>
            <person name="Putnam N.H."/>
            <person name="Grigoriev I.V."/>
            <person name="Rokhsar D.S."/>
        </authorList>
    </citation>
    <scope>NUCLEOTIDE SEQUENCE</scope>
    <source>
        <strain evidence="4">I ESC-2004</strain>
    </source>
</reference>
<feature type="non-terminal residue" evidence="2">
    <location>
        <position position="109"/>
    </location>
</feature>
<gene>
    <name evidence="2" type="ORF">CAPTEDRAFT_207477</name>
</gene>
<keyword evidence="4" id="KW-1185">Reference proteome</keyword>
<organism evidence="2">
    <name type="scientific">Capitella teleta</name>
    <name type="common">Polychaete worm</name>
    <dbReference type="NCBI Taxonomy" id="283909"/>
    <lineage>
        <taxon>Eukaryota</taxon>
        <taxon>Metazoa</taxon>
        <taxon>Spiralia</taxon>
        <taxon>Lophotrochozoa</taxon>
        <taxon>Annelida</taxon>
        <taxon>Polychaeta</taxon>
        <taxon>Sedentaria</taxon>
        <taxon>Scolecida</taxon>
        <taxon>Capitellidae</taxon>
        <taxon>Capitella</taxon>
    </lineage>
</organism>
<evidence type="ECO:0000313" key="4">
    <source>
        <dbReference type="Proteomes" id="UP000014760"/>
    </source>
</evidence>
<reference evidence="3" key="3">
    <citation type="submission" date="2015-06" db="UniProtKB">
        <authorList>
            <consortium name="EnsemblMetazoa"/>
        </authorList>
    </citation>
    <scope>IDENTIFICATION</scope>
</reference>
<accession>R7TLA6</accession>
<name>R7TLA6_CAPTE</name>
<proteinExistence type="predicted"/>
<evidence type="ECO:0000313" key="3">
    <source>
        <dbReference type="EnsemblMetazoa" id="CapteP207477"/>
    </source>
</evidence>
<reference evidence="2 4" key="2">
    <citation type="journal article" date="2013" name="Nature">
        <title>Insights into bilaterian evolution from three spiralian genomes.</title>
        <authorList>
            <person name="Simakov O."/>
            <person name="Marletaz F."/>
            <person name="Cho S.J."/>
            <person name="Edsinger-Gonzales E."/>
            <person name="Havlak P."/>
            <person name="Hellsten U."/>
            <person name="Kuo D.H."/>
            <person name="Larsson T."/>
            <person name="Lv J."/>
            <person name="Arendt D."/>
            <person name="Savage R."/>
            <person name="Osoegawa K."/>
            <person name="de Jong P."/>
            <person name="Grimwood J."/>
            <person name="Chapman J.A."/>
            <person name="Shapiro H."/>
            <person name="Aerts A."/>
            <person name="Otillar R.P."/>
            <person name="Terry A.Y."/>
            <person name="Boore J.L."/>
            <person name="Grigoriev I.V."/>
            <person name="Lindberg D.R."/>
            <person name="Seaver E.C."/>
            <person name="Weisblat D.A."/>
            <person name="Putnam N.H."/>
            <person name="Rokhsar D.S."/>
        </authorList>
    </citation>
    <scope>NUCLEOTIDE SEQUENCE</scope>
    <source>
        <strain evidence="2 4">I ESC-2004</strain>
    </source>
</reference>
<evidence type="ECO:0000256" key="1">
    <source>
        <dbReference type="SAM" id="Phobius"/>
    </source>
</evidence>
<protein>
    <recommendedName>
        <fullName evidence="5">MARVEL domain-containing protein</fullName>
    </recommendedName>
</protein>
<sequence length="109" mass="11609">MAYPTTSGKVAGSLLVILGLLSIGFFIPLMVFKVKPASTPGHGIWCGTQFINAGAWTLAMACSGRCKFLMASFINCIIALCFAIVELSMGIFGAVSVDFSDYKETDLDK</sequence>
<feature type="transmembrane region" description="Helical" evidence="1">
    <location>
        <begin position="68"/>
        <end position="95"/>
    </location>
</feature>
<dbReference type="EMBL" id="AMQN01002504">
    <property type="status" value="NOT_ANNOTATED_CDS"/>
    <property type="molecule type" value="Genomic_DNA"/>
</dbReference>
<dbReference type="EnsemblMetazoa" id="CapteT207477">
    <property type="protein sequence ID" value="CapteP207477"/>
    <property type="gene ID" value="CapteG207477"/>
</dbReference>
<dbReference type="AlphaFoldDB" id="R7TLA6"/>